<proteinExistence type="predicted"/>
<organism evidence="1 2">
    <name type="scientific">Romanomermis culicivorax</name>
    <name type="common">Nematode worm</name>
    <dbReference type="NCBI Taxonomy" id="13658"/>
    <lineage>
        <taxon>Eukaryota</taxon>
        <taxon>Metazoa</taxon>
        <taxon>Ecdysozoa</taxon>
        <taxon>Nematoda</taxon>
        <taxon>Enoplea</taxon>
        <taxon>Dorylaimia</taxon>
        <taxon>Mermithida</taxon>
        <taxon>Mermithoidea</taxon>
        <taxon>Mermithidae</taxon>
        <taxon>Romanomermis</taxon>
    </lineage>
</organism>
<protein>
    <submittedName>
        <fullName evidence="2">Ovule protein</fullName>
    </submittedName>
</protein>
<keyword evidence="1" id="KW-1185">Reference proteome</keyword>
<dbReference type="Proteomes" id="UP000887565">
    <property type="component" value="Unplaced"/>
</dbReference>
<accession>A0A915J954</accession>
<evidence type="ECO:0000313" key="2">
    <source>
        <dbReference type="WBParaSite" id="nRc.2.0.1.t22999-RA"/>
    </source>
</evidence>
<name>A0A915J954_ROMCU</name>
<evidence type="ECO:0000313" key="1">
    <source>
        <dbReference type="Proteomes" id="UP000887565"/>
    </source>
</evidence>
<reference evidence="2" key="1">
    <citation type="submission" date="2022-11" db="UniProtKB">
        <authorList>
            <consortium name="WormBaseParasite"/>
        </authorList>
    </citation>
    <scope>IDENTIFICATION</scope>
</reference>
<sequence length="65" mass="7616">MDEKQNKTITGKTMKNNEKIKLNMYNNKYLQCTKTNIYSIQQQIYTTTGPTIIKTPKTLFESSYT</sequence>
<dbReference type="WBParaSite" id="nRc.2.0.1.t22999-RA">
    <property type="protein sequence ID" value="nRc.2.0.1.t22999-RA"/>
    <property type="gene ID" value="nRc.2.0.1.g22999"/>
</dbReference>
<dbReference type="AlphaFoldDB" id="A0A915J954"/>